<dbReference type="AlphaFoldDB" id="A0A8H7UVY8"/>
<dbReference type="Gene3D" id="3.30.420.10">
    <property type="entry name" value="Ribonuclease H-like superfamily/Ribonuclease H"/>
    <property type="match status" value="1"/>
</dbReference>
<dbReference type="InterPro" id="IPR036397">
    <property type="entry name" value="RNaseH_sf"/>
</dbReference>
<comment type="caution">
    <text evidence="1">The sequence shown here is derived from an EMBL/GenBank/DDBJ whole genome shotgun (WGS) entry which is preliminary data.</text>
</comment>
<dbReference type="OrthoDB" id="2416077at2759"/>
<dbReference type="EMBL" id="JAEPRD010000205">
    <property type="protein sequence ID" value="KAG2194108.1"/>
    <property type="molecule type" value="Genomic_DNA"/>
</dbReference>
<accession>A0A8H7UVY8</accession>
<protein>
    <submittedName>
        <fullName evidence="1">Uncharacterized protein</fullName>
    </submittedName>
</protein>
<evidence type="ECO:0000313" key="1">
    <source>
        <dbReference type="EMBL" id="KAG2194108.1"/>
    </source>
</evidence>
<name>A0A8H7UVY8_9FUNG</name>
<evidence type="ECO:0000313" key="2">
    <source>
        <dbReference type="Proteomes" id="UP000603453"/>
    </source>
</evidence>
<reference evidence="1" key="1">
    <citation type="submission" date="2020-12" db="EMBL/GenBank/DDBJ databases">
        <title>Metabolic potential, ecology and presence of endohyphal bacteria is reflected in genomic diversity of Mucoromycotina.</title>
        <authorList>
            <person name="Muszewska A."/>
            <person name="Okrasinska A."/>
            <person name="Steczkiewicz K."/>
            <person name="Drgas O."/>
            <person name="Orlowska M."/>
            <person name="Perlinska-Lenart U."/>
            <person name="Aleksandrzak-Piekarczyk T."/>
            <person name="Szatraj K."/>
            <person name="Zielenkiewicz U."/>
            <person name="Pilsyk S."/>
            <person name="Malc E."/>
            <person name="Mieczkowski P."/>
            <person name="Kruszewska J.S."/>
            <person name="Biernat P."/>
            <person name="Pawlowska J."/>
        </authorList>
    </citation>
    <scope>NUCLEOTIDE SEQUENCE</scope>
    <source>
        <strain evidence="1">WA0000017839</strain>
    </source>
</reference>
<gene>
    <name evidence="1" type="ORF">INT47_003051</name>
</gene>
<proteinExistence type="predicted"/>
<organism evidence="1 2">
    <name type="scientific">Mucor saturninus</name>
    <dbReference type="NCBI Taxonomy" id="64648"/>
    <lineage>
        <taxon>Eukaryota</taxon>
        <taxon>Fungi</taxon>
        <taxon>Fungi incertae sedis</taxon>
        <taxon>Mucoromycota</taxon>
        <taxon>Mucoromycotina</taxon>
        <taxon>Mucoromycetes</taxon>
        <taxon>Mucorales</taxon>
        <taxon>Mucorineae</taxon>
        <taxon>Mucoraceae</taxon>
        <taxon>Mucor</taxon>
    </lineage>
</organism>
<dbReference type="Proteomes" id="UP000603453">
    <property type="component" value="Unassembled WGS sequence"/>
</dbReference>
<sequence>MTGKTLTSRTRQNLNRWESDGVQITWKQKDDSLQPHNNQTRLKGVGGSIMVWGCMTLLGVGYACRIVEYPINSDLYTHILGTTYKDTLDYHGLSGTDVIFQQDGYPKHTSKFTKQWLETNKVHYVRDWPPNSPD</sequence>
<dbReference type="GO" id="GO:0003676">
    <property type="term" value="F:nucleic acid binding"/>
    <property type="evidence" value="ECO:0007669"/>
    <property type="project" value="InterPro"/>
</dbReference>
<feature type="non-terminal residue" evidence="1">
    <location>
        <position position="134"/>
    </location>
</feature>
<keyword evidence="2" id="KW-1185">Reference proteome</keyword>